<evidence type="ECO:0000256" key="1">
    <source>
        <dbReference type="SAM" id="MobiDB-lite"/>
    </source>
</evidence>
<proteinExistence type="predicted"/>
<evidence type="ECO:0000313" key="2">
    <source>
        <dbReference type="EMBL" id="KAA1095790.1"/>
    </source>
</evidence>
<dbReference type="Proteomes" id="UP000325313">
    <property type="component" value="Unassembled WGS sequence"/>
</dbReference>
<reference evidence="2 3" key="1">
    <citation type="submission" date="2019-05" db="EMBL/GenBank/DDBJ databases">
        <title>Emergence of the Ug99 lineage of the wheat stem rust pathogen through somatic hybridization.</title>
        <authorList>
            <person name="Li F."/>
            <person name="Upadhyaya N.M."/>
            <person name="Sperschneider J."/>
            <person name="Matny O."/>
            <person name="Nguyen-Phuc H."/>
            <person name="Mago R."/>
            <person name="Raley C."/>
            <person name="Miller M.E."/>
            <person name="Silverstein K.A.T."/>
            <person name="Henningsen E."/>
            <person name="Hirsch C.D."/>
            <person name="Visser B."/>
            <person name="Pretorius Z.A."/>
            <person name="Steffenson B.J."/>
            <person name="Schwessinger B."/>
            <person name="Dodds P.N."/>
            <person name="Figueroa M."/>
        </authorList>
    </citation>
    <scope>NUCLEOTIDE SEQUENCE [LARGE SCALE GENOMIC DNA]</scope>
    <source>
        <strain evidence="2 3">Ug99</strain>
    </source>
</reference>
<feature type="region of interest" description="Disordered" evidence="1">
    <location>
        <begin position="349"/>
        <end position="428"/>
    </location>
</feature>
<sequence>MHNSQFMAAISRSDVIELFSPPWGVAKRTTVKVAKPMSLASSTGGPWLIYYGTIDLSSNQDVFEIKAKVSFWKPTCPTFMRPDACPQISGKVKFTSTAPQLQAFPLGPSPMADKDKTQNRSISCRSTFRPIEHSNAIIKPGQIYGTISTPSFITCNSDEPVDYRLLLNTNASAEHSLSPEFLYILSGKLLLLNTPAPPVLNYYLDLVAKICPENHQLEDEQVQTFTSGIGIVVLVEKPKTDPDSDVVNAKKTDLIIHVNHSDWDPATFDVKYIVPANPKLINTHTMLRVGREFFFDGFIFGWDLKERMAIIKVLSFSPLPLGNGGSAIRTPTSTPQASPVKKGRKFVTFGEDNTPAPAPLGTVHPLGPSDSTSELLDLGEGSSRDPAIPVASQSPDEIPLSLMPTAKGKAKATEGSIGNKKRRTAPGV</sequence>
<dbReference type="EMBL" id="VDEP01000371">
    <property type="protein sequence ID" value="KAA1095790.1"/>
    <property type="molecule type" value="Genomic_DNA"/>
</dbReference>
<feature type="compositionally biased region" description="Basic residues" evidence="1">
    <location>
        <begin position="419"/>
        <end position="428"/>
    </location>
</feature>
<protein>
    <submittedName>
        <fullName evidence="2">Uncharacterized protein</fullName>
    </submittedName>
</protein>
<comment type="caution">
    <text evidence="2">The sequence shown here is derived from an EMBL/GenBank/DDBJ whole genome shotgun (WGS) entry which is preliminary data.</text>
</comment>
<evidence type="ECO:0000313" key="3">
    <source>
        <dbReference type="Proteomes" id="UP000325313"/>
    </source>
</evidence>
<organism evidence="2 3">
    <name type="scientific">Puccinia graminis f. sp. tritici</name>
    <dbReference type="NCBI Taxonomy" id="56615"/>
    <lineage>
        <taxon>Eukaryota</taxon>
        <taxon>Fungi</taxon>
        <taxon>Dikarya</taxon>
        <taxon>Basidiomycota</taxon>
        <taxon>Pucciniomycotina</taxon>
        <taxon>Pucciniomycetes</taxon>
        <taxon>Pucciniales</taxon>
        <taxon>Pucciniaceae</taxon>
        <taxon>Puccinia</taxon>
    </lineage>
</organism>
<dbReference type="AlphaFoldDB" id="A0A5B0P5F8"/>
<accession>A0A5B0P5F8</accession>
<gene>
    <name evidence="2" type="ORF">PGTUg99_030730</name>
</gene>
<name>A0A5B0P5F8_PUCGR</name>